<gene>
    <name evidence="4" type="ORF">NDEV_0004</name>
</gene>
<keyword evidence="5" id="KW-1185">Reference proteome</keyword>
<dbReference type="InterPro" id="IPR036388">
    <property type="entry name" value="WH-like_DNA-bd_sf"/>
</dbReference>
<keyword evidence="2" id="KW-1133">Transmembrane helix</keyword>
<dbReference type="KEGG" id="ndv:NDEV_0004"/>
<proteinExistence type="predicted"/>
<feature type="region of interest" description="Disordered" evidence="1">
    <location>
        <begin position="74"/>
        <end position="94"/>
    </location>
</feature>
<dbReference type="InterPro" id="IPR036390">
    <property type="entry name" value="WH_DNA-bd_sf"/>
</dbReference>
<dbReference type="Proteomes" id="UP000196239">
    <property type="component" value="Chromosome 1"/>
</dbReference>
<organism evidence="4 5">
    <name type="scientific">Nitrosotalea devaniterrae</name>
    <dbReference type="NCBI Taxonomy" id="1078905"/>
    <lineage>
        <taxon>Archaea</taxon>
        <taxon>Nitrososphaerota</taxon>
        <taxon>Nitrososphaeria</taxon>
        <taxon>Nitrosotaleales</taxon>
        <taxon>Nitrosotaleaceae</taxon>
        <taxon>Nitrosotalea</taxon>
    </lineage>
</organism>
<evidence type="ECO:0000256" key="1">
    <source>
        <dbReference type="SAM" id="MobiDB-lite"/>
    </source>
</evidence>
<evidence type="ECO:0000313" key="4">
    <source>
        <dbReference type="EMBL" id="CUR50769.1"/>
    </source>
</evidence>
<keyword evidence="2" id="KW-0812">Transmembrane</keyword>
<dbReference type="AlphaFoldDB" id="A0A128A089"/>
<reference evidence="5" key="1">
    <citation type="submission" date="2015-10" db="EMBL/GenBank/DDBJ databases">
        <authorList>
            <person name="Lehtovirta-Morley L.E."/>
            <person name="Vieille C."/>
        </authorList>
    </citation>
    <scope>NUCLEOTIDE SEQUENCE [LARGE SCALE GENOMIC DNA]</scope>
</reference>
<sequence length="186" mass="21314">MMLVDIPDIGVILGVFASFIGGLVAITVYNKIKPRLVSESENAKILTERLQYYENLLIDMKIRLDSLEMTQETEEIPQAQIPRPKEQKVQQEPPVMVKEDKPKERIQNMQFGSATDHILRLITEKPMTSRDIQVTIGRTREHTSRMLKKLFEDGLVERDMSTKPFSYKITDKGLTRIGVVKMAPAQ</sequence>
<protein>
    <recommendedName>
        <fullName evidence="3">HTH marR-type domain-containing protein</fullName>
    </recommendedName>
</protein>
<evidence type="ECO:0000259" key="3">
    <source>
        <dbReference type="Pfam" id="PF13463"/>
    </source>
</evidence>
<feature type="transmembrane region" description="Helical" evidence="2">
    <location>
        <begin position="6"/>
        <end position="29"/>
    </location>
</feature>
<accession>A0A128A089</accession>
<name>A0A128A089_9ARCH</name>
<dbReference type="InterPro" id="IPR000835">
    <property type="entry name" value="HTH_MarR-typ"/>
</dbReference>
<feature type="domain" description="HTH marR-type" evidence="3">
    <location>
        <begin position="116"/>
        <end position="173"/>
    </location>
</feature>
<dbReference type="Pfam" id="PF13463">
    <property type="entry name" value="HTH_27"/>
    <property type="match status" value="1"/>
</dbReference>
<dbReference type="EMBL" id="LN890280">
    <property type="protein sequence ID" value="CUR50769.1"/>
    <property type="molecule type" value="Genomic_DNA"/>
</dbReference>
<evidence type="ECO:0000256" key="2">
    <source>
        <dbReference type="SAM" id="Phobius"/>
    </source>
</evidence>
<keyword evidence="2" id="KW-0472">Membrane</keyword>
<dbReference type="SUPFAM" id="SSF46785">
    <property type="entry name" value="Winged helix' DNA-binding domain"/>
    <property type="match status" value="1"/>
</dbReference>
<evidence type="ECO:0000313" key="5">
    <source>
        <dbReference type="Proteomes" id="UP000196239"/>
    </source>
</evidence>
<dbReference type="Gene3D" id="1.10.10.10">
    <property type="entry name" value="Winged helix-like DNA-binding domain superfamily/Winged helix DNA-binding domain"/>
    <property type="match status" value="1"/>
</dbReference>
<dbReference type="GO" id="GO:0003700">
    <property type="term" value="F:DNA-binding transcription factor activity"/>
    <property type="evidence" value="ECO:0007669"/>
    <property type="project" value="InterPro"/>
</dbReference>